<comment type="caution">
    <text evidence="2">The sequence shown here is derived from an EMBL/GenBank/DDBJ whole genome shotgun (WGS) entry which is preliminary data.</text>
</comment>
<dbReference type="Pfam" id="PF13529">
    <property type="entry name" value="Peptidase_C39_2"/>
    <property type="match status" value="1"/>
</dbReference>
<evidence type="ECO:0000313" key="2">
    <source>
        <dbReference type="EMBL" id="MPM93593.1"/>
    </source>
</evidence>
<dbReference type="InterPro" id="IPR038765">
    <property type="entry name" value="Papain-like_cys_pep_sf"/>
</dbReference>
<evidence type="ECO:0000259" key="1">
    <source>
        <dbReference type="Pfam" id="PF13529"/>
    </source>
</evidence>
<sequence>MNGYPNFPTGNTLVSELATAMGTYNYSTFVSNIDDGINTVCDNHGYTNFNSVNEYTLTKSELKSEINATRPFVLSMQGGGVGSGHTGKYGNHSVTCVGYGISGTTVYAYLHDGWDSSEHYITFGNWNSSTATWVRP</sequence>
<dbReference type="InterPro" id="IPR039564">
    <property type="entry name" value="Peptidase_C39-like"/>
</dbReference>
<name>A0A645DYC5_9ZZZZ</name>
<organism evidence="2">
    <name type="scientific">bioreactor metagenome</name>
    <dbReference type="NCBI Taxonomy" id="1076179"/>
    <lineage>
        <taxon>unclassified sequences</taxon>
        <taxon>metagenomes</taxon>
        <taxon>ecological metagenomes</taxon>
    </lineage>
</organism>
<proteinExistence type="predicted"/>
<protein>
    <recommendedName>
        <fullName evidence="1">Peptidase C39-like domain-containing protein</fullName>
    </recommendedName>
</protein>
<dbReference type="AlphaFoldDB" id="A0A645DYC5"/>
<reference evidence="2" key="1">
    <citation type="submission" date="2019-08" db="EMBL/GenBank/DDBJ databases">
        <authorList>
            <person name="Kucharzyk K."/>
            <person name="Murdoch R.W."/>
            <person name="Higgins S."/>
            <person name="Loffler F."/>
        </authorList>
    </citation>
    <scope>NUCLEOTIDE SEQUENCE</scope>
</reference>
<dbReference type="Gene3D" id="3.90.70.10">
    <property type="entry name" value="Cysteine proteinases"/>
    <property type="match status" value="1"/>
</dbReference>
<feature type="domain" description="Peptidase C39-like" evidence="1">
    <location>
        <begin position="12"/>
        <end position="108"/>
    </location>
</feature>
<dbReference type="SUPFAM" id="SSF54001">
    <property type="entry name" value="Cysteine proteinases"/>
    <property type="match status" value="1"/>
</dbReference>
<dbReference type="EMBL" id="VSSQ01040370">
    <property type="protein sequence ID" value="MPM93593.1"/>
    <property type="molecule type" value="Genomic_DNA"/>
</dbReference>
<gene>
    <name evidence="2" type="ORF">SDC9_140733</name>
</gene>
<accession>A0A645DYC5</accession>